<dbReference type="InterPro" id="IPR036866">
    <property type="entry name" value="RibonucZ/Hydroxyglut_hydro"/>
</dbReference>
<evidence type="ECO:0000313" key="2">
    <source>
        <dbReference type="EMBL" id="MBK5898596.1"/>
    </source>
</evidence>
<organism evidence="2 3">
    <name type="scientific">Catonella massiliensis</name>
    <dbReference type="NCBI Taxonomy" id="2799636"/>
    <lineage>
        <taxon>Bacteria</taxon>
        <taxon>Bacillati</taxon>
        <taxon>Bacillota</taxon>
        <taxon>Clostridia</taxon>
        <taxon>Lachnospirales</taxon>
        <taxon>Lachnospiraceae</taxon>
        <taxon>Catonella</taxon>
    </lineage>
</organism>
<dbReference type="Proteomes" id="UP000604730">
    <property type="component" value="Unassembled WGS sequence"/>
</dbReference>
<comment type="caution">
    <text evidence="2">The sequence shown here is derived from an EMBL/GenBank/DDBJ whole genome shotgun (WGS) entry which is preliminary data.</text>
</comment>
<proteinExistence type="predicted"/>
<sequence length="195" mass="22671">MIIKLRYGNTNTFLINGENCYLLFDTDYAGTIQAFYKELKKNKIKLNDIKYLLASHYHPDHIGLVSELMKQGVELLLVDTQYPYIHFSDYIFNRDNKVKYEPIDADKAKILSEKNSREILKCIGIDGEVICTTSHSLDSISLILDDGNCFVGDLEPFEYLDAYEDNSKLKEDWELIMSYNPKTIYYAHANEKNIR</sequence>
<dbReference type="RefSeq" id="WP_208430003.1">
    <property type="nucleotide sequence ID" value="NZ_JAEPRJ010000001.1"/>
</dbReference>
<keyword evidence="3" id="KW-1185">Reference proteome</keyword>
<protein>
    <submittedName>
        <fullName evidence="2">MBL fold metallo-hydrolase</fullName>
    </submittedName>
</protein>
<evidence type="ECO:0000259" key="1">
    <source>
        <dbReference type="SMART" id="SM00849"/>
    </source>
</evidence>
<dbReference type="EMBL" id="JAEPRJ010000001">
    <property type="protein sequence ID" value="MBK5898596.1"/>
    <property type="molecule type" value="Genomic_DNA"/>
</dbReference>
<name>A0ABS1J368_9FIRM</name>
<accession>A0ABS1J368</accession>
<dbReference type="Gene3D" id="3.60.15.10">
    <property type="entry name" value="Ribonuclease Z/Hydroxyacylglutathione hydrolase-like"/>
    <property type="match status" value="1"/>
</dbReference>
<dbReference type="SUPFAM" id="SSF56281">
    <property type="entry name" value="Metallo-hydrolase/oxidoreductase"/>
    <property type="match status" value="1"/>
</dbReference>
<dbReference type="Pfam" id="PF00753">
    <property type="entry name" value="Lactamase_B"/>
    <property type="match status" value="1"/>
</dbReference>
<gene>
    <name evidence="2" type="ORF">JJN12_12515</name>
</gene>
<evidence type="ECO:0000313" key="3">
    <source>
        <dbReference type="Proteomes" id="UP000604730"/>
    </source>
</evidence>
<reference evidence="2 3" key="1">
    <citation type="submission" date="2021-01" db="EMBL/GenBank/DDBJ databases">
        <title>Isolation and description of Catonella massiliensis sp. nov., a novel Catonella species, isolated from a stable periodontitis subject.</title>
        <authorList>
            <person name="Antezack A."/>
            <person name="Boxberger M."/>
            <person name="La Scola B."/>
            <person name="Monnet-Corti V."/>
        </authorList>
    </citation>
    <scope>NUCLEOTIDE SEQUENCE [LARGE SCALE GENOMIC DNA]</scope>
    <source>
        <strain evidence="2 3">Marseille-Q4567</strain>
    </source>
</reference>
<dbReference type="InterPro" id="IPR001279">
    <property type="entry name" value="Metallo-B-lactamas"/>
</dbReference>
<feature type="domain" description="Metallo-beta-lactamase" evidence="1">
    <location>
        <begin position="9"/>
        <end position="188"/>
    </location>
</feature>
<dbReference type="SMART" id="SM00849">
    <property type="entry name" value="Lactamase_B"/>
    <property type="match status" value="1"/>
</dbReference>